<dbReference type="Gene3D" id="3.40.720.10">
    <property type="entry name" value="Alkaline Phosphatase, subunit A"/>
    <property type="match status" value="1"/>
</dbReference>
<comment type="subcellular location">
    <subcellularLocation>
        <location evidence="1">Cell inner membrane</location>
        <topology evidence="1">Multi-pass membrane protein</topology>
    </subcellularLocation>
</comment>
<protein>
    <submittedName>
        <fullName evidence="11">Phosphoethanolamine transferase</fullName>
        <ecNumber evidence="11">2.7.-.-</ecNumber>
    </submittedName>
</protein>
<dbReference type="EC" id="2.7.-.-" evidence="11"/>
<dbReference type="InterPro" id="IPR012549">
    <property type="entry name" value="EptA-like_N"/>
</dbReference>
<dbReference type="PANTHER" id="PTHR30443:SF0">
    <property type="entry name" value="PHOSPHOETHANOLAMINE TRANSFERASE EPTA"/>
    <property type="match status" value="1"/>
</dbReference>
<feature type="transmembrane region" description="Helical" evidence="8">
    <location>
        <begin position="155"/>
        <end position="174"/>
    </location>
</feature>
<keyword evidence="2" id="KW-1003">Cell membrane</keyword>
<evidence type="ECO:0000259" key="9">
    <source>
        <dbReference type="Pfam" id="PF00884"/>
    </source>
</evidence>
<evidence type="ECO:0000256" key="6">
    <source>
        <dbReference type="ARBA" id="ARBA00022989"/>
    </source>
</evidence>
<evidence type="ECO:0000313" key="11">
    <source>
        <dbReference type="EMBL" id="MFC4312559.1"/>
    </source>
</evidence>
<evidence type="ECO:0000256" key="3">
    <source>
        <dbReference type="ARBA" id="ARBA00022519"/>
    </source>
</evidence>
<keyword evidence="5 8" id="KW-0812">Transmembrane</keyword>
<keyword evidence="12" id="KW-1185">Reference proteome</keyword>
<proteinExistence type="predicted"/>
<dbReference type="InterPro" id="IPR000917">
    <property type="entry name" value="Sulfatase_N"/>
</dbReference>
<dbReference type="RefSeq" id="WP_380602059.1">
    <property type="nucleotide sequence ID" value="NZ_JBHSDU010000014.1"/>
</dbReference>
<evidence type="ECO:0000256" key="1">
    <source>
        <dbReference type="ARBA" id="ARBA00004429"/>
    </source>
</evidence>
<sequence>MLNSRARLRTSHTRFLVGFSLLLYAICNAINIDRLSQWFRQGEGIDYSALIAYLVAGLCLFIAFFTLLAHRRTLKPFAILLTILSAAVTYFIAKYGVAIDSSMVQNTVHTDATEVRQLLSAQMIPYVLFLMVVPIGLILWVDIEFKASGRYLLGSLKLFGVTFLIALACLYVEYNAILRAGNVSNKYIVYSLVPVNVISSSINATSKAVKPYFKRSEKEVQVDARVTAPDNLVVVLAVGESSRKKNFSVYGYTRKNTTPVLEKTPGLHFLDGVATRASTLYALPKILTKDDVKLTTIVSKAGIPTACYVNYTLYDNCAAVGETKATNCGHDGKCYDEDVIPLLQSNVASYSSGYRFIVLHLGGGSHGPVYGDRHPPEFQQFKPMCEDADVAGKCTTEQIYNSYDNTILYVDHVLGQVIQTLEQSRVPYLLIYLSDHGESLLENGVMFHGMPPGMKLPDEQAQIPLIVKSSVPISIVKRAEYGQPAVFDTILDLFSIESSKFDRAESFIKKQKGS</sequence>
<feature type="transmembrane region" description="Helical" evidence="8">
    <location>
        <begin position="123"/>
        <end position="143"/>
    </location>
</feature>
<feature type="transmembrane region" description="Helical" evidence="8">
    <location>
        <begin position="45"/>
        <end position="69"/>
    </location>
</feature>
<dbReference type="InterPro" id="IPR040423">
    <property type="entry name" value="PEA_transferase"/>
</dbReference>
<dbReference type="Pfam" id="PF08019">
    <property type="entry name" value="EptA_B_N"/>
    <property type="match status" value="1"/>
</dbReference>
<dbReference type="GO" id="GO:0016740">
    <property type="term" value="F:transferase activity"/>
    <property type="evidence" value="ECO:0007669"/>
    <property type="project" value="UniProtKB-KW"/>
</dbReference>
<gene>
    <name evidence="11" type="ORF">ACFPN2_25980</name>
</gene>
<keyword evidence="6 8" id="KW-1133">Transmembrane helix</keyword>
<dbReference type="PANTHER" id="PTHR30443">
    <property type="entry name" value="INNER MEMBRANE PROTEIN"/>
    <property type="match status" value="1"/>
</dbReference>
<evidence type="ECO:0000256" key="2">
    <source>
        <dbReference type="ARBA" id="ARBA00022475"/>
    </source>
</evidence>
<keyword evidence="4 11" id="KW-0808">Transferase</keyword>
<name>A0ABV8SY89_9GAMM</name>
<evidence type="ECO:0000259" key="10">
    <source>
        <dbReference type="Pfam" id="PF08019"/>
    </source>
</evidence>
<evidence type="ECO:0000256" key="7">
    <source>
        <dbReference type="ARBA" id="ARBA00023136"/>
    </source>
</evidence>
<feature type="domain" description="Phosphoethanolamine transferase N-terminal" evidence="10">
    <location>
        <begin position="58"/>
        <end position="206"/>
    </location>
</feature>
<dbReference type="Pfam" id="PF00884">
    <property type="entry name" value="Sulfatase"/>
    <property type="match status" value="1"/>
</dbReference>
<dbReference type="Proteomes" id="UP001595904">
    <property type="component" value="Unassembled WGS sequence"/>
</dbReference>
<dbReference type="InterPro" id="IPR017850">
    <property type="entry name" value="Alkaline_phosphatase_core_sf"/>
</dbReference>
<feature type="transmembrane region" description="Helical" evidence="8">
    <location>
        <begin position="76"/>
        <end position="93"/>
    </location>
</feature>
<feature type="domain" description="Sulfatase N-terminal" evidence="9">
    <location>
        <begin position="234"/>
        <end position="495"/>
    </location>
</feature>
<reference evidence="12" key="1">
    <citation type="journal article" date="2019" name="Int. J. Syst. Evol. Microbiol.">
        <title>The Global Catalogue of Microorganisms (GCM) 10K type strain sequencing project: providing services to taxonomists for standard genome sequencing and annotation.</title>
        <authorList>
            <consortium name="The Broad Institute Genomics Platform"/>
            <consortium name="The Broad Institute Genome Sequencing Center for Infectious Disease"/>
            <person name="Wu L."/>
            <person name="Ma J."/>
        </authorList>
    </citation>
    <scope>NUCLEOTIDE SEQUENCE [LARGE SCALE GENOMIC DNA]</scope>
    <source>
        <strain evidence="12">CGMCC 1.10759</strain>
    </source>
</reference>
<keyword evidence="7 8" id="KW-0472">Membrane</keyword>
<evidence type="ECO:0000256" key="8">
    <source>
        <dbReference type="SAM" id="Phobius"/>
    </source>
</evidence>
<evidence type="ECO:0000256" key="5">
    <source>
        <dbReference type="ARBA" id="ARBA00022692"/>
    </source>
</evidence>
<evidence type="ECO:0000256" key="4">
    <source>
        <dbReference type="ARBA" id="ARBA00022679"/>
    </source>
</evidence>
<dbReference type="EMBL" id="JBHSDU010000014">
    <property type="protein sequence ID" value="MFC4312559.1"/>
    <property type="molecule type" value="Genomic_DNA"/>
</dbReference>
<keyword evidence="3" id="KW-0997">Cell inner membrane</keyword>
<organism evidence="11 12">
    <name type="scientific">Steroidobacter flavus</name>
    <dbReference type="NCBI Taxonomy" id="1842136"/>
    <lineage>
        <taxon>Bacteria</taxon>
        <taxon>Pseudomonadati</taxon>
        <taxon>Pseudomonadota</taxon>
        <taxon>Gammaproteobacteria</taxon>
        <taxon>Steroidobacterales</taxon>
        <taxon>Steroidobacteraceae</taxon>
        <taxon>Steroidobacter</taxon>
    </lineage>
</organism>
<comment type="caution">
    <text evidence="11">The sequence shown here is derived from an EMBL/GenBank/DDBJ whole genome shotgun (WGS) entry which is preliminary data.</text>
</comment>
<dbReference type="SUPFAM" id="SSF53649">
    <property type="entry name" value="Alkaline phosphatase-like"/>
    <property type="match status" value="1"/>
</dbReference>
<evidence type="ECO:0000313" key="12">
    <source>
        <dbReference type="Proteomes" id="UP001595904"/>
    </source>
</evidence>
<dbReference type="InterPro" id="IPR058130">
    <property type="entry name" value="PEA_transf_C"/>
</dbReference>
<dbReference type="CDD" id="cd16017">
    <property type="entry name" value="LptA"/>
    <property type="match status" value="1"/>
</dbReference>
<accession>A0ABV8SY89</accession>